<keyword evidence="3" id="KW-0812">Transmembrane</keyword>
<name>A0A8J4A4F0_9ACTN</name>
<evidence type="ECO:0000313" key="6">
    <source>
        <dbReference type="Proteomes" id="UP000635606"/>
    </source>
</evidence>
<dbReference type="PANTHER" id="PTHR22946">
    <property type="entry name" value="DIENELACTONE HYDROLASE DOMAIN-CONTAINING PROTEIN-RELATED"/>
    <property type="match status" value="1"/>
</dbReference>
<dbReference type="GO" id="GO:0052689">
    <property type="term" value="F:carboxylic ester hydrolase activity"/>
    <property type="evidence" value="ECO:0007669"/>
    <property type="project" value="UniProtKB-ARBA"/>
</dbReference>
<keyword evidence="3" id="KW-0472">Membrane</keyword>
<evidence type="ECO:0000256" key="1">
    <source>
        <dbReference type="ARBA" id="ARBA00022801"/>
    </source>
</evidence>
<dbReference type="InterPro" id="IPR029058">
    <property type="entry name" value="AB_hydrolase_fold"/>
</dbReference>
<organism evidence="5 6">
    <name type="scientific">Virgisporangium ochraceum</name>
    <dbReference type="NCBI Taxonomy" id="65505"/>
    <lineage>
        <taxon>Bacteria</taxon>
        <taxon>Bacillati</taxon>
        <taxon>Actinomycetota</taxon>
        <taxon>Actinomycetes</taxon>
        <taxon>Micromonosporales</taxon>
        <taxon>Micromonosporaceae</taxon>
        <taxon>Virgisporangium</taxon>
    </lineage>
</organism>
<evidence type="ECO:0000313" key="5">
    <source>
        <dbReference type="EMBL" id="GIJ75499.1"/>
    </source>
</evidence>
<accession>A0A8J4A4F0</accession>
<feature type="transmembrane region" description="Helical" evidence="3">
    <location>
        <begin position="158"/>
        <end position="177"/>
    </location>
</feature>
<dbReference type="Pfam" id="PF12697">
    <property type="entry name" value="Abhydrolase_6"/>
    <property type="match status" value="1"/>
</dbReference>
<sequence length="506" mass="52410">MAGVPAGAQWPSRSAGHLELIQAVADEGDAACFDGLLAWIVRENSRKARLAKLLRRTGLLSLPPAHHGRRSSTRWEEVRAMSVRTRPPAAVEVSPTVRGPRPWIGILCAATAAVGFLTGRDGTPGWQVVRVALTVAVAVAVGYIILRASAPVRGPATAAAGVVVTAVGAGTGLPHLAKVGWSAVTAAGVLALVCGTALLVGGAVVTVRAAHRWWRLPVALAVALVAVVSLWSGTVAVAATNVPRTAVGPTTPGERGLAYDDVTFPTTDGVRLSGWYLASTNRAAVVLLHGAGSTRSAVLDHAVVLARLGYGVLLFDARGHGRSGGRAMDLGWYGDRDVGAAVSYLRTRLDVDGARIGAVGLSMGGEEVLGAAATDPRIRAVVAEGATNRVAADKAFLSEAYGVRGRVQRGIDALTYAVTDALTAAHPPVTLRAAARAMAPRPVLLVTAGDVPDEGHAARYIQRGNPGVRIWEVPDSGHTRALRTHPDEWRQRVSAFLAAALGPPPA</sequence>
<feature type="transmembrane region" description="Helical" evidence="3">
    <location>
        <begin position="125"/>
        <end position="146"/>
    </location>
</feature>
<evidence type="ECO:0000256" key="3">
    <source>
        <dbReference type="SAM" id="Phobius"/>
    </source>
</evidence>
<feature type="domain" description="AB hydrolase-1" evidence="4">
    <location>
        <begin position="285"/>
        <end position="489"/>
    </location>
</feature>
<comment type="caution">
    <text evidence="5">The sequence shown here is derived from an EMBL/GenBank/DDBJ whole genome shotgun (WGS) entry which is preliminary data.</text>
</comment>
<comment type="similarity">
    <text evidence="2">Belongs to the AB hydrolase superfamily. FUS2 hydrolase family.</text>
</comment>
<dbReference type="PANTHER" id="PTHR22946:SF9">
    <property type="entry name" value="POLYKETIDE TRANSFERASE AF380"/>
    <property type="match status" value="1"/>
</dbReference>
<evidence type="ECO:0000259" key="4">
    <source>
        <dbReference type="Pfam" id="PF12697"/>
    </source>
</evidence>
<proteinExistence type="inferred from homology"/>
<dbReference type="Gene3D" id="3.40.50.1820">
    <property type="entry name" value="alpha/beta hydrolase"/>
    <property type="match status" value="1"/>
</dbReference>
<evidence type="ECO:0000256" key="2">
    <source>
        <dbReference type="ARBA" id="ARBA00038115"/>
    </source>
</evidence>
<dbReference type="Proteomes" id="UP000635606">
    <property type="component" value="Unassembled WGS sequence"/>
</dbReference>
<dbReference type="AlphaFoldDB" id="A0A8J4A4F0"/>
<keyword evidence="6" id="KW-1185">Reference proteome</keyword>
<dbReference type="EMBL" id="BOPH01000160">
    <property type="protein sequence ID" value="GIJ75499.1"/>
    <property type="molecule type" value="Genomic_DNA"/>
</dbReference>
<dbReference type="SUPFAM" id="SSF53474">
    <property type="entry name" value="alpha/beta-Hydrolases"/>
    <property type="match status" value="1"/>
</dbReference>
<dbReference type="InterPro" id="IPR050261">
    <property type="entry name" value="FrsA_esterase"/>
</dbReference>
<feature type="transmembrane region" description="Helical" evidence="3">
    <location>
        <begin position="183"/>
        <end position="206"/>
    </location>
</feature>
<keyword evidence="3" id="KW-1133">Transmembrane helix</keyword>
<feature type="transmembrane region" description="Helical" evidence="3">
    <location>
        <begin position="218"/>
        <end position="239"/>
    </location>
</feature>
<protein>
    <recommendedName>
        <fullName evidence="4">AB hydrolase-1 domain-containing protein</fullName>
    </recommendedName>
</protein>
<keyword evidence="1" id="KW-0378">Hydrolase</keyword>
<dbReference type="InterPro" id="IPR000073">
    <property type="entry name" value="AB_hydrolase_1"/>
</dbReference>
<reference evidence="5" key="1">
    <citation type="submission" date="2021-01" db="EMBL/GenBank/DDBJ databases">
        <title>Whole genome shotgun sequence of Virgisporangium ochraceum NBRC 16418.</title>
        <authorList>
            <person name="Komaki H."/>
            <person name="Tamura T."/>
        </authorList>
    </citation>
    <scope>NUCLEOTIDE SEQUENCE</scope>
    <source>
        <strain evidence="5">NBRC 16418</strain>
    </source>
</reference>
<gene>
    <name evidence="5" type="ORF">Voc01_104160</name>
</gene>